<accession>A0ABZ2U498</accession>
<dbReference type="RefSeq" id="WP_066168930.1">
    <property type="nucleotide sequence ID" value="NZ_CP136137.1"/>
</dbReference>
<dbReference type="InterPro" id="IPR023393">
    <property type="entry name" value="START-like_dom_sf"/>
</dbReference>
<protein>
    <submittedName>
        <fullName evidence="2">SRPBCC family protein</fullName>
    </submittedName>
</protein>
<dbReference type="InterPro" id="IPR005031">
    <property type="entry name" value="COQ10_START"/>
</dbReference>
<reference evidence="2 3" key="1">
    <citation type="journal article" date="2023" name="Virus Evol.">
        <title>Computational host range prediction-The good, the bad, and the ugly.</title>
        <authorList>
            <person name="Howell A.A."/>
            <person name="Versoza C.J."/>
            <person name="Pfeifer S.P."/>
        </authorList>
    </citation>
    <scope>NUCLEOTIDE SEQUENCE [LARGE SCALE GENOMIC DNA]</scope>
    <source>
        <strain evidence="2 3">1610/1b</strain>
    </source>
</reference>
<evidence type="ECO:0000259" key="1">
    <source>
        <dbReference type="Pfam" id="PF03364"/>
    </source>
</evidence>
<evidence type="ECO:0000313" key="2">
    <source>
        <dbReference type="EMBL" id="WYY08425.1"/>
    </source>
</evidence>
<gene>
    <name evidence="2" type="ORF">RVF87_04950</name>
</gene>
<name>A0ABZ2U498_9ACTN</name>
<dbReference type="SUPFAM" id="SSF55961">
    <property type="entry name" value="Bet v1-like"/>
    <property type="match status" value="1"/>
</dbReference>
<organism evidence="2 3">
    <name type="scientific">Gordonia hydrophobica</name>
    <dbReference type="NCBI Taxonomy" id="40516"/>
    <lineage>
        <taxon>Bacteria</taxon>
        <taxon>Bacillati</taxon>
        <taxon>Actinomycetota</taxon>
        <taxon>Actinomycetes</taxon>
        <taxon>Mycobacteriales</taxon>
        <taxon>Gordoniaceae</taxon>
        <taxon>Gordonia</taxon>
    </lineage>
</organism>
<feature type="domain" description="Coenzyme Q-binding protein COQ10 START" evidence="1">
    <location>
        <begin position="12"/>
        <end position="134"/>
    </location>
</feature>
<dbReference type="Gene3D" id="3.30.530.20">
    <property type="match status" value="1"/>
</dbReference>
<dbReference type="CDD" id="cd07819">
    <property type="entry name" value="SRPBCC_2"/>
    <property type="match status" value="1"/>
</dbReference>
<dbReference type="PANTHER" id="PTHR39683">
    <property type="entry name" value="CONSERVED PROTEIN TB16.3"/>
    <property type="match status" value="1"/>
</dbReference>
<proteinExistence type="predicted"/>
<dbReference type="EMBL" id="CP136137">
    <property type="protein sequence ID" value="WYY08425.1"/>
    <property type="molecule type" value="Genomic_DNA"/>
</dbReference>
<dbReference type="Proteomes" id="UP001479933">
    <property type="component" value="Chromosome"/>
</dbReference>
<dbReference type="PANTHER" id="PTHR39683:SF4">
    <property type="entry name" value="COENZYME Q-BINDING PROTEIN COQ10 START DOMAIN-CONTAINING PROTEIN"/>
    <property type="match status" value="1"/>
</dbReference>
<sequence length="144" mass="15764">MAVSASTEFDLNAPASLVMEVLLDVESLPEWSGPHKSAKILTEDDQGRPARVELAVSAVGMTDNQTLDYTWTDNSCAWNLVESDQLSEQSGIYTLTDNGDSTHVKFELSVDLKIKLPGLIVKRAQKIAVDTAKKGLTDEVKRRS</sequence>
<evidence type="ECO:0000313" key="3">
    <source>
        <dbReference type="Proteomes" id="UP001479933"/>
    </source>
</evidence>
<dbReference type="Pfam" id="PF03364">
    <property type="entry name" value="Polyketide_cyc"/>
    <property type="match status" value="1"/>
</dbReference>
<keyword evidence="3" id="KW-1185">Reference proteome</keyword>